<dbReference type="STRING" id="671143.DAMO_1487"/>
<dbReference type="InterPro" id="IPR048769">
    <property type="entry name" value="HepT-like_dom"/>
</dbReference>
<dbReference type="EMBL" id="FP565575">
    <property type="protein sequence ID" value="CBE68547.1"/>
    <property type="molecule type" value="Genomic_DNA"/>
</dbReference>
<dbReference type="KEGG" id="mox:DAMO_1487"/>
<dbReference type="Pfam" id="PF20797">
    <property type="entry name" value="HepT-like_2"/>
    <property type="match status" value="1"/>
</dbReference>
<organism evidence="2 3">
    <name type="scientific">Methylomirabilis oxygeniifera</name>
    <dbReference type="NCBI Taxonomy" id="671143"/>
    <lineage>
        <taxon>Bacteria</taxon>
        <taxon>Candidatus Methylomirabilota</taxon>
        <taxon>Candidatus Methylomirabilia</taxon>
        <taxon>Candidatus Methylomirabilales</taxon>
        <taxon>Candidatus Methylomirabilaceae</taxon>
        <taxon>Candidatus Methylomirabilis</taxon>
    </lineage>
</organism>
<feature type="domain" description="HepT-like" evidence="1">
    <location>
        <begin position="2"/>
        <end position="44"/>
    </location>
</feature>
<name>D5MFL6_METO1</name>
<accession>D5MFL6</accession>
<proteinExistence type="predicted"/>
<evidence type="ECO:0000313" key="2">
    <source>
        <dbReference type="EMBL" id="CBE68547.1"/>
    </source>
</evidence>
<dbReference type="AlphaFoldDB" id="D5MFL6"/>
<dbReference type="HOGENOM" id="CLU_3165896_0_0_0"/>
<reference evidence="2 3" key="1">
    <citation type="journal article" date="2010" name="Nature">
        <title>Nitrite-driven anaerobic methane oxidation by oxygenic bacteria.</title>
        <authorList>
            <person name="Ettwig K.F."/>
            <person name="Butler M.K."/>
            <person name="Le Paslier D."/>
            <person name="Pelletier E."/>
            <person name="Mangenot S."/>
            <person name="Kuypers M.M.M."/>
            <person name="Schreiber F."/>
            <person name="Dutilh B.E."/>
            <person name="Zedelius J."/>
            <person name="de Beer D."/>
            <person name="Gloerich J."/>
            <person name="Wessels H.J.C.T."/>
            <person name="van Allen T."/>
            <person name="Luesken F."/>
            <person name="Wu M."/>
            <person name="van de Pas-Schoonen K.T."/>
            <person name="Op den Camp H.J.M."/>
            <person name="Janssen-Megens E.M."/>
            <person name="Francoijs K-J."/>
            <person name="Stunnenberg H."/>
            <person name="Weissenbach J."/>
            <person name="Jetten M.S.M."/>
            <person name="Strous M."/>
        </authorList>
    </citation>
    <scope>NUCLEOTIDE SEQUENCE [LARGE SCALE GENOMIC DNA]</scope>
</reference>
<dbReference type="Proteomes" id="UP000006898">
    <property type="component" value="Chromosome"/>
</dbReference>
<sequence>MKRYLAFRHFFGHGYALDLSPERMEPLVGDAESVFTKFKGEIAKSMN</sequence>
<evidence type="ECO:0000259" key="1">
    <source>
        <dbReference type="Pfam" id="PF20797"/>
    </source>
</evidence>
<gene>
    <name evidence="2" type="ORF">DAMO_1487</name>
</gene>
<evidence type="ECO:0000313" key="3">
    <source>
        <dbReference type="Proteomes" id="UP000006898"/>
    </source>
</evidence>
<protein>
    <recommendedName>
        <fullName evidence="1">HepT-like domain-containing protein</fullName>
    </recommendedName>
</protein>